<dbReference type="AlphaFoldDB" id="A0A937CRD3"/>
<dbReference type="InterPro" id="IPR021880">
    <property type="entry name" value="DUF3489"/>
</dbReference>
<protein>
    <submittedName>
        <fullName evidence="1">DUF3489 domain-containing protein</fullName>
    </submittedName>
</protein>
<keyword evidence="2" id="KW-1185">Reference proteome</keyword>
<reference evidence="1" key="1">
    <citation type="submission" date="2021-01" db="EMBL/GenBank/DDBJ databases">
        <title>Rhizobium sp. strain KVB221 16S ribosomal RNA gene Genome sequencing and assembly.</title>
        <authorList>
            <person name="Kang M."/>
        </authorList>
    </citation>
    <scope>NUCLEOTIDE SEQUENCE</scope>
    <source>
        <strain evidence="1">KVB221</strain>
    </source>
</reference>
<dbReference type="Pfam" id="PF11994">
    <property type="entry name" value="DUF3489"/>
    <property type="match status" value="1"/>
</dbReference>
<accession>A0A937CRD3</accession>
<dbReference type="EMBL" id="JAEQNC010000013">
    <property type="protein sequence ID" value="MBL0374362.1"/>
    <property type="molecule type" value="Genomic_DNA"/>
</dbReference>
<sequence length="79" mass="8147">MTASCPLCRVASAPEANTPVAIPQPTRGITLASETKATLVLRLLQREAGAALSELMATTGWQAHSTRGILSGTVQKSSA</sequence>
<evidence type="ECO:0000313" key="2">
    <source>
        <dbReference type="Proteomes" id="UP000633219"/>
    </source>
</evidence>
<organism evidence="1 2">
    <name type="scientific">Rhizobium setariae</name>
    <dbReference type="NCBI Taxonomy" id="2801340"/>
    <lineage>
        <taxon>Bacteria</taxon>
        <taxon>Pseudomonadati</taxon>
        <taxon>Pseudomonadota</taxon>
        <taxon>Alphaproteobacteria</taxon>
        <taxon>Hyphomicrobiales</taxon>
        <taxon>Rhizobiaceae</taxon>
        <taxon>Rhizobium/Agrobacterium group</taxon>
        <taxon>Rhizobium</taxon>
    </lineage>
</organism>
<dbReference type="Proteomes" id="UP000633219">
    <property type="component" value="Unassembled WGS sequence"/>
</dbReference>
<proteinExistence type="predicted"/>
<evidence type="ECO:0000313" key="1">
    <source>
        <dbReference type="EMBL" id="MBL0374362.1"/>
    </source>
</evidence>
<gene>
    <name evidence="1" type="ORF">JJB09_20310</name>
</gene>
<comment type="caution">
    <text evidence="1">The sequence shown here is derived from an EMBL/GenBank/DDBJ whole genome shotgun (WGS) entry which is preliminary data.</text>
</comment>
<name>A0A937CRD3_9HYPH</name>